<feature type="compositionally biased region" description="Polar residues" evidence="8">
    <location>
        <begin position="1000"/>
        <end position="1011"/>
    </location>
</feature>
<accession>A0A1Q5ZVT1</accession>
<protein>
    <recommendedName>
        <fullName evidence="10">TonB-dependent receptor plug domain-containing protein</fullName>
    </recommendedName>
</protein>
<keyword evidence="12" id="KW-1185">Reference proteome</keyword>
<dbReference type="InterPro" id="IPR037066">
    <property type="entry name" value="Plug_dom_sf"/>
</dbReference>
<dbReference type="NCBIfam" id="TIGR04056">
    <property type="entry name" value="OMP_RagA_SusC"/>
    <property type="match status" value="1"/>
</dbReference>
<feature type="signal peptide" evidence="9">
    <location>
        <begin position="1"/>
        <end position="28"/>
    </location>
</feature>
<dbReference type="Gene3D" id="2.170.130.10">
    <property type="entry name" value="TonB-dependent receptor, plug domain"/>
    <property type="match status" value="1"/>
</dbReference>
<sequence>MKKLQLLKIWKMMLITIAVNLFSLTLTAQTTALHGKVVDEKGEPLTGATIKIPGTTTAVTANVNGEFTFNVPAATDKITISFVGYVDYQKTLVKGVTNLGIITMTRTSSNLNEVVVVGYGTLKREDVTGTVVTVEAKTLKEIPASNVFDQLKGRVAGLDVVTGTNGPVISLRGTRTIGAAPGTDGPLIILDGEPYYNSIENIDPNNIKSLDILKGGSATAIYGSRASGGVILISTNRGRVGQTVTSYDSYYGINKLEGNMNLLNGQQFAQLQIDARQGAVLQSGQNVNPYDLTAIETKALNEGVSTNYPKMLVKDAFVWDQSLRVSSGTEKTQFNVGIGYRVNTNLEPNNGTKRISLNATLDHKINNYIKFGMSSQNTVRLINAGGGNQYQNAQYMSPLTYPYNPDGTLNLTPQSDQVDATFANPLFQGRRPDLYYNYTRGLVTNNIVYAEVSPVSHLKYRYTANYNFSQSIAGTYNGINGINIFTIPQTTASTTNNYSYRLNQEHLLTYENVFARKHSVNVVAVFTNELAHTENSGFNATGIPSDANLNSNLALAQTVIPQNGVFSEQGLISYVGRVNYAFDRRYDLTASIRSDANSALAKGHQRTSYPSVGLGWVISNENFMKKYSFIDNLKLRGGYAQTSTITTISPYNTLGQLNSSKYQFGGASTGDQQGVRVTTLVNENLTWQRSSEYNLALDFAILKSRITGSVEVYKTRTNGIILPNNLPVTNGASSQTSNLGTSDNRGLEITLSSINLQNAHGINWSTDFNIAFNREKVISLPNGGLINIGSGQFVGQPLNVIYDVRKLGIWQTSEAAQAAKYGQKPGSIKIQDLNNDGKIDASDDQIIGHFNPNYTFGMTNRVSYKNFDLSLVIQGRMGFTTVAPYVSSSNSSSNGWQFLNLGRHNQPVLDYWTPTNPTNAFPEPNAYTQLPYYSTLQYYDGSFIRAKSINLGYNIPSNVIKKLGLSSLRIYANVTNPFFIYAPIMKKSFSVTDAESGYTYSTNGGSPNNPADPSVSGNIAGANPGNGGANFRGVGITAGEQTRDFIIGINARF</sequence>
<feature type="domain" description="TonB-dependent receptor plug" evidence="10">
    <location>
        <begin position="124"/>
        <end position="230"/>
    </location>
</feature>
<gene>
    <name evidence="11" type="ORF">RG47T_1330</name>
</gene>
<feature type="chain" id="PRO_5012705313" description="TonB-dependent receptor plug domain-containing protein" evidence="9">
    <location>
        <begin position="29"/>
        <end position="1053"/>
    </location>
</feature>
<comment type="similarity">
    <text evidence="7">Belongs to the TonB-dependent receptor family.</text>
</comment>
<evidence type="ECO:0000256" key="1">
    <source>
        <dbReference type="ARBA" id="ARBA00004571"/>
    </source>
</evidence>
<dbReference type="AlphaFoldDB" id="A0A1Q5ZVT1"/>
<dbReference type="SUPFAM" id="SSF56935">
    <property type="entry name" value="Porins"/>
    <property type="match status" value="1"/>
</dbReference>
<dbReference type="GO" id="GO:0009279">
    <property type="term" value="C:cell outer membrane"/>
    <property type="evidence" value="ECO:0007669"/>
    <property type="project" value="UniProtKB-SubCell"/>
</dbReference>
<dbReference type="InterPro" id="IPR039426">
    <property type="entry name" value="TonB-dep_rcpt-like"/>
</dbReference>
<dbReference type="SUPFAM" id="SSF49464">
    <property type="entry name" value="Carboxypeptidase regulatory domain-like"/>
    <property type="match status" value="1"/>
</dbReference>
<evidence type="ECO:0000256" key="5">
    <source>
        <dbReference type="ARBA" id="ARBA00023136"/>
    </source>
</evidence>
<dbReference type="Gene3D" id="2.60.40.1120">
    <property type="entry name" value="Carboxypeptidase-like, regulatory domain"/>
    <property type="match status" value="1"/>
</dbReference>
<evidence type="ECO:0000256" key="7">
    <source>
        <dbReference type="PROSITE-ProRule" id="PRU01360"/>
    </source>
</evidence>
<keyword evidence="5 7" id="KW-0472">Membrane</keyword>
<evidence type="ECO:0000313" key="12">
    <source>
        <dbReference type="Proteomes" id="UP000186720"/>
    </source>
</evidence>
<evidence type="ECO:0000256" key="9">
    <source>
        <dbReference type="SAM" id="SignalP"/>
    </source>
</evidence>
<keyword evidence="6 7" id="KW-0998">Cell outer membrane</keyword>
<dbReference type="InterPro" id="IPR036942">
    <property type="entry name" value="Beta-barrel_TonB_sf"/>
</dbReference>
<dbReference type="InterPro" id="IPR012910">
    <property type="entry name" value="Plug_dom"/>
</dbReference>
<evidence type="ECO:0000256" key="2">
    <source>
        <dbReference type="ARBA" id="ARBA00022448"/>
    </source>
</evidence>
<dbReference type="Proteomes" id="UP000186720">
    <property type="component" value="Unassembled WGS sequence"/>
</dbReference>
<keyword evidence="4 7" id="KW-0812">Transmembrane</keyword>
<dbReference type="STRING" id="1302689.RG47T_1330"/>
<dbReference type="PROSITE" id="PS52016">
    <property type="entry name" value="TONB_DEPENDENT_REC_3"/>
    <property type="match status" value="1"/>
</dbReference>
<dbReference type="RefSeq" id="WP_074488659.1">
    <property type="nucleotide sequence ID" value="NZ_FPAM01000002.1"/>
</dbReference>
<dbReference type="Pfam" id="PF07715">
    <property type="entry name" value="Plug"/>
    <property type="match status" value="1"/>
</dbReference>
<evidence type="ECO:0000313" key="11">
    <source>
        <dbReference type="EMBL" id="OKS85884.1"/>
    </source>
</evidence>
<keyword evidence="3 7" id="KW-1134">Transmembrane beta strand</keyword>
<dbReference type="Gene3D" id="2.40.170.20">
    <property type="entry name" value="TonB-dependent receptor, beta-barrel domain"/>
    <property type="match status" value="1"/>
</dbReference>
<dbReference type="OrthoDB" id="9768177at2"/>
<name>A0A1Q5ZVT1_9SPHI</name>
<evidence type="ECO:0000256" key="6">
    <source>
        <dbReference type="ARBA" id="ARBA00023237"/>
    </source>
</evidence>
<comment type="subcellular location">
    <subcellularLocation>
        <location evidence="1 7">Cell outer membrane</location>
        <topology evidence="1 7">Multi-pass membrane protein</topology>
    </subcellularLocation>
</comment>
<keyword evidence="9" id="KW-0732">Signal</keyword>
<dbReference type="EMBL" id="MPPL01000001">
    <property type="protein sequence ID" value="OKS85884.1"/>
    <property type="molecule type" value="Genomic_DNA"/>
</dbReference>
<keyword evidence="2 7" id="KW-0813">Transport</keyword>
<evidence type="ECO:0000256" key="8">
    <source>
        <dbReference type="SAM" id="MobiDB-lite"/>
    </source>
</evidence>
<dbReference type="Pfam" id="PF13715">
    <property type="entry name" value="CarbopepD_reg_2"/>
    <property type="match status" value="1"/>
</dbReference>
<feature type="region of interest" description="Disordered" evidence="8">
    <location>
        <begin position="1000"/>
        <end position="1019"/>
    </location>
</feature>
<organism evidence="11 12">
    <name type="scientific">Mucilaginibacter polytrichastri</name>
    <dbReference type="NCBI Taxonomy" id="1302689"/>
    <lineage>
        <taxon>Bacteria</taxon>
        <taxon>Pseudomonadati</taxon>
        <taxon>Bacteroidota</taxon>
        <taxon>Sphingobacteriia</taxon>
        <taxon>Sphingobacteriales</taxon>
        <taxon>Sphingobacteriaceae</taxon>
        <taxon>Mucilaginibacter</taxon>
    </lineage>
</organism>
<evidence type="ECO:0000256" key="3">
    <source>
        <dbReference type="ARBA" id="ARBA00022452"/>
    </source>
</evidence>
<dbReference type="InterPro" id="IPR023996">
    <property type="entry name" value="TonB-dep_OMP_SusC/RagA"/>
</dbReference>
<evidence type="ECO:0000259" key="10">
    <source>
        <dbReference type="Pfam" id="PF07715"/>
    </source>
</evidence>
<comment type="caution">
    <text evidence="11">The sequence shown here is derived from an EMBL/GenBank/DDBJ whole genome shotgun (WGS) entry which is preliminary data.</text>
</comment>
<proteinExistence type="inferred from homology"/>
<evidence type="ECO:0000256" key="4">
    <source>
        <dbReference type="ARBA" id="ARBA00022692"/>
    </source>
</evidence>
<reference evidence="11 12" key="1">
    <citation type="submission" date="2016-11" db="EMBL/GenBank/DDBJ databases">
        <title>Whole Genome Sequencing of Mucilaginibacter polytrichastri RG4-7(T) isolated from the moss sample.</title>
        <authorList>
            <person name="Li Y."/>
        </authorList>
    </citation>
    <scope>NUCLEOTIDE SEQUENCE [LARGE SCALE GENOMIC DNA]</scope>
    <source>
        <strain evidence="11 12">RG4-7</strain>
    </source>
</reference>
<dbReference type="InterPro" id="IPR008969">
    <property type="entry name" value="CarboxyPept-like_regulatory"/>
</dbReference>